<dbReference type="AlphaFoldDB" id="A0A7T7HHK1"/>
<organism evidence="1 2">
    <name type="scientific">Martelella lutilitoris</name>
    <dbReference type="NCBI Taxonomy" id="2583532"/>
    <lineage>
        <taxon>Bacteria</taxon>
        <taxon>Pseudomonadati</taxon>
        <taxon>Pseudomonadota</taxon>
        <taxon>Alphaproteobacteria</taxon>
        <taxon>Hyphomicrobiales</taxon>
        <taxon>Aurantimonadaceae</taxon>
        <taxon>Martelella</taxon>
    </lineage>
</organism>
<sequence>MTEISADGLRFMARRIIEIKASGIGRAEATKWCARRAGMNVRSLQRLINGEMKDPGIRLFEPLRLAYVETLSRRIAELQMEASIASAVSDHAPISELDREISAICRKFEDIKGSKA</sequence>
<dbReference type="KEGG" id="mlut:JET14_13405"/>
<dbReference type="EMBL" id="CP066786">
    <property type="protein sequence ID" value="QQM29321.1"/>
    <property type="molecule type" value="Genomic_DNA"/>
</dbReference>
<name>A0A7T7HHK1_9HYPH</name>
<evidence type="ECO:0000313" key="1">
    <source>
        <dbReference type="EMBL" id="QQM29321.1"/>
    </source>
</evidence>
<gene>
    <name evidence="1" type="ORF">JET14_13405</name>
</gene>
<reference evidence="1 2" key="1">
    <citation type="submission" date="2020-12" db="EMBL/GenBank/DDBJ databases">
        <authorList>
            <person name="Zheng R.K."/>
            <person name="Sun C.M."/>
        </authorList>
    </citation>
    <scope>NUCLEOTIDE SEQUENCE [LARGE SCALE GENOMIC DNA]</scope>
    <source>
        <strain evidence="1 2">ZRK001</strain>
    </source>
</reference>
<evidence type="ECO:0000313" key="2">
    <source>
        <dbReference type="Proteomes" id="UP000596083"/>
    </source>
</evidence>
<accession>A0A7T7HHK1</accession>
<proteinExistence type="predicted"/>
<dbReference type="RefSeq" id="WP_200334160.1">
    <property type="nucleotide sequence ID" value="NZ_CP066786.1"/>
</dbReference>
<dbReference type="Proteomes" id="UP000596083">
    <property type="component" value="Chromosome"/>
</dbReference>
<protein>
    <submittedName>
        <fullName evidence="1">Uncharacterized protein</fullName>
    </submittedName>
</protein>